<dbReference type="SUPFAM" id="SSF52540">
    <property type="entry name" value="P-loop containing nucleoside triphosphate hydrolases"/>
    <property type="match status" value="1"/>
</dbReference>
<name>A0A955RIY1_9BACT</name>
<keyword evidence="4" id="KW-0547">Nucleotide-binding</keyword>
<reference evidence="11" key="2">
    <citation type="journal article" date="2021" name="Microbiome">
        <title>Successional dynamics and alternative stable states in a saline activated sludge microbial community over 9 years.</title>
        <authorList>
            <person name="Wang Y."/>
            <person name="Ye J."/>
            <person name="Ju F."/>
            <person name="Liu L."/>
            <person name="Boyd J.A."/>
            <person name="Deng Y."/>
            <person name="Parks D.H."/>
            <person name="Jiang X."/>
            <person name="Yin X."/>
            <person name="Woodcroft B.J."/>
            <person name="Tyson G.W."/>
            <person name="Hugenholtz P."/>
            <person name="Polz M.F."/>
            <person name="Zhang T."/>
        </authorList>
    </citation>
    <scope>NUCLEOTIDE SEQUENCE</scope>
    <source>
        <strain evidence="11">HKST-UBA14</strain>
    </source>
</reference>
<dbReference type="PANTHER" id="PTHR24221:SF654">
    <property type="entry name" value="ATP-BINDING CASSETTE SUB-FAMILY B MEMBER 6"/>
    <property type="match status" value="1"/>
</dbReference>
<dbReference type="AlphaFoldDB" id="A0A955RIY1"/>
<keyword evidence="3 8" id="KW-0812">Transmembrane</keyword>
<evidence type="ECO:0000256" key="2">
    <source>
        <dbReference type="ARBA" id="ARBA00022448"/>
    </source>
</evidence>
<evidence type="ECO:0000256" key="3">
    <source>
        <dbReference type="ARBA" id="ARBA00022692"/>
    </source>
</evidence>
<keyword evidence="2" id="KW-0813">Transport</keyword>
<evidence type="ECO:0000259" key="9">
    <source>
        <dbReference type="PROSITE" id="PS50893"/>
    </source>
</evidence>
<feature type="transmembrane region" description="Helical" evidence="8">
    <location>
        <begin position="275"/>
        <end position="294"/>
    </location>
</feature>
<dbReference type="PANTHER" id="PTHR24221">
    <property type="entry name" value="ATP-BINDING CASSETTE SUB-FAMILY B"/>
    <property type="match status" value="1"/>
</dbReference>
<evidence type="ECO:0000313" key="12">
    <source>
        <dbReference type="Proteomes" id="UP000783287"/>
    </source>
</evidence>
<gene>
    <name evidence="11" type="ORF">KC909_00535</name>
</gene>
<evidence type="ECO:0000259" key="10">
    <source>
        <dbReference type="PROSITE" id="PS50929"/>
    </source>
</evidence>
<dbReference type="PROSITE" id="PS00211">
    <property type="entry name" value="ABC_TRANSPORTER_1"/>
    <property type="match status" value="1"/>
</dbReference>
<feature type="transmembrane region" description="Helical" evidence="8">
    <location>
        <begin position="241"/>
        <end position="263"/>
    </location>
</feature>
<feature type="domain" description="ABC transporter" evidence="9">
    <location>
        <begin position="335"/>
        <end position="569"/>
    </location>
</feature>
<dbReference type="InterPro" id="IPR017871">
    <property type="entry name" value="ABC_transporter-like_CS"/>
</dbReference>
<dbReference type="InterPro" id="IPR039421">
    <property type="entry name" value="Type_1_exporter"/>
</dbReference>
<keyword evidence="6 8" id="KW-1133">Transmembrane helix</keyword>
<dbReference type="GO" id="GO:0005886">
    <property type="term" value="C:plasma membrane"/>
    <property type="evidence" value="ECO:0007669"/>
    <property type="project" value="UniProtKB-SubCell"/>
</dbReference>
<dbReference type="PROSITE" id="PS50893">
    <property type="entry name" value="ABC_TRANSPORTER_2"/>
    <property type="match status" value="1"/>
</dbReference>
<organism evidence="11 12">
    <name type="scientific">Candidatus Dojkabacteria bacterium</name>
    <dbReference type="NCBI Taxonomy" id="2099670"/>
    <lineage>
        <taxon>Bacteria</taxon>
        <taxon>Candidatus Dojkabacteria</taxon>
    </lineage>
</organism>
<evidence type="ECO:0000256" key="8">
    <source>
        <dbReference type="SAM" id="Phobius"/>
    </source>
</evidence>
<evidence type="ECO:0000256" key="1">
    <source>
        <dbReference type="ARBA" id="ARBA00004651"/>
    </source>
</evidence>
<dbReference type="InterPro" id="IPR036640">
    <property type="entry name" value="ABC1_TM_sf"/>
</dbReference>
<dbReference type="Gene3D" id="1.20.1560.10">
    <property type="entry name" value="ABC transporter type 1, transmembrane domain"/>
    <property type="match status" value="1"/>
</dbReference>
<dbReference type="InterPro" id="IPR011527">
    <property type="entry name" value="ABC1_TM_dom"/>
</dbReference>
<dbReference type="InterPro" id="IPR003439">
    <property type="entry name" value="ABC_transporter-like_ATP-bd"/>
</dbReference>
<accession>A0A955RIY1</accession>
<dbReference type="InterPro" id="IPR003593">
    <property type="entry name" value="AAA+_ATPase"/>
</dbReference>
<dbReference type="Gene3D" id="3.40.50.300">
    <property type="entry name" value="P-loop containing nucleotide triphosphate hydrolases"/>
    <property type="match status" value="1"/>
</dbReference>
<keyword evidence="7 8" id="KW-0472">Membrane</keyword>
<dbReference type="Proteomes" id="UP000783287">
    <property type="component" value="Unassembled WGS sequence"/>
</dbReference>
<dbReference type="GO" id="GO:0016887">
    <property type="term" value="F:ATP hydrolysis activity"/>
    <property type="evidence" value="ECO:0007669"/>
    <property type="project" value="InterPro"/>
</dbReference>
<keyword evidence="5 11" id="KW-0067">ATP-binding</keyword>
<dbReference type="EMBL" id="JAGQLK010000006">
    <property type="protein sequence ID" value="MCA9382830.1"/>
    <property type="molecule type" value="Genomic_DNA"/>
</dbReference>
<comment type="caution">
    <text evidence="11">The sequence shown here is derived from an EMBL/GenBank/DDBJ whole genome shotgun (WGS) entry which is preliminary data.</text>
</comment>
<sequence length="576" mass="65513">MFRTLKRVYAYNLRYKTSFFLGLFLLILHRIVVNGAAIFYKFLVDGIGKESFEHLVLLVLGLAFIQLLGIILHVLGYVVSDSYMFKAGRDLRVDVFTHLHKLDFSFHADKQSGSLISAMKRGDGAYFGLDHHLSRETLTIFVDFLFIIFALSYFDVSMVGVVIGSVALNALLMKFLVSKNIKHRTDFNNEDDNISHIIVDNMINYDTVKYFAKEEWERKRMLKQFIPWMSALWGYANTFRLIDIVTGLITLVGSALVMIIAFKKASNGEITVGDVTLILAFVTSFFPQLTNIVYRLREIAKNYIDVKKYLDILDNEITVVEKENAIELSNVQGKVDFENVRFNYNEREDVLKDINLNIEPGQSIAFVGESGAGKTTMTKLLLRFYDVKSGAIKLDGVDIREITKQSLRQNIGLVPQEPVLFNDTIGYNITYPKDNVSQEQLEEAVKVANLHTFIESLPKKYDTLVGERGIKLSGGQKQRLAIARAFIADPKIIIFDEATSQLDSKSEKLIQDSFWKLVENKTTIIIAHRLSTVMKADRIVVIDNGEISQQGTHQELIEHKGIYQSLWKLQSGDILE</sequence>
<dbReference type="PROSITE" id="PS50929">
    <property type="entry name" value="ABC_TM1F"/>
    <property type="match status" value="1"/>
</dbReference>
<feature type="transmembrane region" description="Helical" evidence="8">
    <location>
        <begin position="55"/>
        <end position="79"/>
    </location>
</feature>
<evidence type="ECO:0000256" key="7">
    <source>
        <dbReference type="ARBA" id="ARBA00023136"/>
    </source>
</evidence>
<evidence type="ECO:0000256" key="6">
    <source>
        <dbReference type="ARBA" id="ARBA00022989"/>
    </source>
</evidence>
<dbReference type="GO" id="GO:0140359">
    <property type="term" value="F:ABC-type transporter activity"/>
    <property type="evidence" value="ECO:0007669"/>
    <property type="project" value="InterPro"/>
</dbReference>
<dbReference type="SUPFAM" id="SSF90123">
    <property type="entry name" value="ABC transporter transmembrane region"/>
    <property type="match status" value="1"/>
</dbReference>
<comment type="subcellular location">
    <subcellularLocation>
        <location evidence="1">Cell membrane</location>
        <topology evidence="1">Multi-pass membrane protein</topology>
    </subcellularLocation>
</comment>
<protein>
    <submittedName>
        <fullName evidence="11">ABC transporter ATP-binding protein</fullName>
    </submittedName>
</protein>
<feature type="transmembrane region" description="Helical" evidence="8">
    <location>
        <begin position="20"/>
        <end position="43"/>
    </location>
</feature>
<dbReference type="Pfam" id="PF00664">
    <property type="entry name" value="ABC_membrane"/>
    <property type="match status" value="1"/>
</dbReference>
<dbReference type="GO" id="GO:0005524">
    <property type="term" value="F:ATP binding"/>
    <property type="evidence" value="ECO:0007669"/>
    <property type="project" value="UniProtKB-KW"/>
</dbReference>
<feature type="domain" description="ABC transmembrane type-1" evidence="10">
    <location>
        <begin position="20"/>
        <end position="301"/>
    </location>
</feature>
<reference evidence="11" key="1">
    <citation type="submission" date="2020-04" db="EMBL/GenBank/DDBJ databases">
        <authorList>
            <person name="Zhang T."/>
        </authorList>
    </citation>
    <scope>NUCLEOTIDE SEQUENCE</scope>
    <source>
        <strain evidence="11">HKST-UBA14</strain>
    </source>
</reference>
<evidence type="ECO:0000256" key="4">
    <source>
        <dbReference type="ARBA" id="ARBA00022741"/>
    </source>
</evidence>
<dbReference type="InterPro" id="IPR027417">
    <property type="entry name" value="P-loop_NTPase"/>
</dbReference>
<evidence type="ECO:0000256" key="5">
    <source>
        <dbReference type="ARBA" id="ARBA00022840"/>
    </source>
</evidence>
<dbReference type="Pfam" id="PF00005">
    <property type="entry name" value="ABC_tran"/>
    <property type="match status" value="1"/>
</dbReference>
<proteinExistence type="predicted"/>
<dbReference type="FunFam" id="3.40.50.300:FF:000287">
    <property type="entry name" value="Multidrug ABC transporter ATP-binding protein"/>
    <property type="match status" value="1"/>
</dbReference>
<evidence type="ECO:0000313" key="11">
    <source>
        <dbReference type="EMBL" id="MCA9382830.1"/>
    </source>
</evidence>
<dbReference type="SMART" id="SM00382">
    <property type="entry name" value="AAA"/>
    <property type="match status" value="1"/>
</dbReference>